<keyword evidence="4" id="KW-1185">Reference proteome</keyword>
<dbReference type="Pfam" id="PF01546">
    <property type="entry name" value="Peptidase_M20"/>
    <property type="match status" value="1"/>
</dbReference>
<dbReference type="SUPFAM" id="SSF53187">
    <property type="entry name" value="Zn-dependent exopeptidases"/>
    <property type="match status" value="1"/>
</dbReference>
<sequence length="403" mass="43911">MAKAQILHAKACSAIDHLAGELHELSKLLWAKPELNFEEHFAHDTLTSFFEKHGFHVQKKYALDTAFVASNKATQKESVPCVAILCEYDALPEIGHACGHNLIAEAGAAAAIGIKSALAHAPDDLGHLVVMGTPAEEGGGGKILMLEKGCFDKVDFSMMVHPTPYDAIYSQYLAVHNVYVTFKGRAAHAAAFPWEGVNALDAAVLSYNAISMLRQQIKPTWRAHGVFTEGGIEPSIIPEKTQLHYLFRAPSLKELEEFKTKAENCFRAAAEATGCSVDIKWCGHGKDHQPYIDVLNNPVLGDLYRKHAESLGIQFLPRVIEASLPTASTDMGNVSHVVPSIHPLYSITTKAGNHTHEFTKATGDEIAQSPTLIAAKSMAMTAVDILCNPEMLEQMKNKHNEGK</sequence>
<dbReference type="Gene3D" id="3.40.630.10">
    <property type="entry name" value="Zn peptidases"/>
    <property type="match status" value="1"/>
</dbReference>
<dbReference type="SUPFAM" id="SSF55031">
    <property type="entry name" value="Bacterial exopeptidase dimerisation domain"/>
    <property type="match status" value="1"/>
</dbReference>
<dbReference type="GO" id="GO:0016805">
    <property type="term" value="F:dipeptidase activity"/>
    <property type="evidence" value="ECO:0007669"/>
    <property type="project" value="InterPro"/>
</dbReference>
<dbReference type="PANTHER" id="PTHR30575:SF0">
    <property type="entry name" value="XAA-ARG DIPEPTIDASE"/>
    <property type="match status" value="1"/>
</dbReference>
<dbReference type="InterPro" id="IPR052030">
    <property type="entry name" value="Peptidase_M20/M20A_hydrolases"/>
</dbReference>
<dbReference type="InterPro" id="IPR002933">
    <property type="entry name" value="Peptidase_M20"/>
</dbReference>
<dbReference type="Pfam" id="PF07687">
    <property type="entry name" value="M20_dimer"/>
    <property type="match status" value="1"/>
</dbReference>
<dbReference type="Gene3D" id="3.30.70.360">
    <property type="match status" value="1"/>
</dbReference>
<evidence type="ECO:0000313" key="3">
    <source>
        <dbReference type="EMBL" id="CAB3985316.1"/>
    </source>
</evidence>
<accession>A0A7D9DGN6</accession>
<dbReference type="Proteomes" id="UP001152795">
    <property type="component" value="Unassembled WGS sequence"/>
</dbReference>
<dbReference type="OrthoDB" id="6119954at2759"/>
<proteinExistence type="inferred from homology"/>
<dbReference type="CDD" id="cd05672">
    <property type="entry name" value="M20_ACY1L2-like"/>
    <property type="match status" value="1"/>
</dbReference>
<feature type="domain" description="Peptidase M20 dimerisation" evidence="2">
    <location>
        <begin position="178"/>
        <end position="271"/>
    </location>
</feature>
<evidence type="ECO:0000256" key="1">
    <source>
        <dbReference type="PIRNR" id="PIRNR037226"/>
    </source>
</evidence>
<dbReference type="InterPro" id="IPR017144">
    <property type="entry name" value="Xaa-Arg_dipeptidase"/>
</dbReference>
<organism evidence="3 4">
    <name type="scientific">Paramuricea clavata</name>
    <name type="common">Red gorgonian</name>
    <name type="synonym">Violescent sea-whip</name>
    <dbReference type="NCBI Taxonomy" id="317549"/>
    <lineage>
        <taxon>Eukaryota</taxon>
        <taxon>Metazoa</taxon>
        <taxon>Cnidaria</taxon>
        <taxon>Anthozoa</taxon>
        <taxon>Octocorallia</taxon>
        <taxon>Malacalcyonacea</taxon>
        <taxon>Plexauridae</taxon>
        <taxon>Paramuricea</taxon>
    </lineage>
</organism>
<dbReference type="InterPro" id="IPR011650">
    <property type="entry name" value="Peptidase_M20_dimer"/>
</dbReference>
<name>A0A7D9DGN6_PARCT</name>
<evidence type="ECO:0000313" key="4">
    <source>
        <dbReference type="Proteomes" id="UP001152795"/>
    </source>
</evidence>
<protein>
    <recommendedName>
        <fullName evidence="1">Peptidase M20 domain-containing protein 2</fullName>
    </recommendedName>
</protein>
<dbReference type="PANTHER" id="PTHR30575">
    <property type="entry name" value="PEPTIDASE M20"/>
    <property type="match status" value="1"/>
</dbReference>
<evidence type="ECO:0000259" key="2">
    <source>
        <dbReference type="Pfam" id="PF07687"/>
    </source>
</evidence>
<gene>
    <name evidence="3" type="ORF">PACLA_8A044258</name>
</gene>
<dbReference type="AlphaFoldDB" id="A0A7D9DGN6"/>
<dbReference type="NCBIfam" id="TIGR01891">
    <property type="entry name" value="amidohydrolases"/>
    <property type="match status" value="1"/>
</dbReference>
<comment type="caution">
    <text evidence="3">The sequence shown here is derived from an EMBL/GenBank/DDBJ whole genome shotgun (WGS) entry which is preliminary data.</text>
</comment>
<dbReference type="PIRSF" id="PIRSF037226">
    <property type="entry name" value="Amidohydrolase_ACY1L2_prd"/>
    <property type="match status" value="1"/>
</dbReference>
<dbReference type="EMBL" id="CACRXK020000856">
    <property type="protein sequence ID" value="CAB3985316.1"/>
    <property type="molecule type" value="Genomic_DNA"/>
</dbReference>
<dbReference type="FunFam" id="3.30.70.360:FF:000004">
    <property type="entry name" value="Peptidase M20 domain-containing protein 2"/>
    <property type="match status" value="1"/>
</dbReference>
<comment type="similarity">
    <text evidence="1">Belongs to the peptidase M20A family.</text>
</comment>
<dbReference type="InterPro" id="IPR036264">
    <property type="entry name" value="Bact_exopeptidase_dim_dom"/>
</dbReference>
<dbReference type="InterPro" id="IPR017439">
    <property type="entry name" value="Amidohydrolase"/>
</dbReference>
<reference evidence="3" key="1">
    <citation type="submission" date="2020-04" db="EMBL/GenBank/DDBJ databases">
        <authorList>
            <person name="Alioto T."/>
            <person name="Alioto T."/>
            <person name="Gomez Garrido J."/>
        </authorList>
    </citation>
    <scope>NUCLEOTIDE SEQUENCE</scope>
    <source>
        <strain evidence="3">A484AB</strain>
    </source>
</reference>